<keyword evidence="3" id="KW-1185">Reference proteome</keyword>
<accession>A0A395N3G9</accession>
<dbReference type="AlphaFoldDB" id="A0A395N3G9"/>
<organism evidence="2 3">
    <name type="scientific">Fusarium flagelliforme</name>
    <dbReference type="NCBI Taxonomy" id="2675880"/>
    <lineage>
        <taxon>Eukaryota</taxon>
        <taxon>Fungi</taxon>
        <taxon>Dikarya</taxon>
        <taxon>Ascomycota</taxon>
        <taxon>Pezizomycotina</taxon>
        <taxon>Sordariomycetes</taxon>
        <taxon>Hypocreomycetidae</taxon>
        <taxon>Hypocreales</taxon>
        <taxon>Nectriaceae</taxon>
        <taxon>Fusarium</taxon>
        <taxon>Fusarium incarnatum-equiseti species complex</taxon>
    </lineage>
</organism>
<dbReference type="EMBL" id="PXXK01000028">
    <property type="protein sequence ID" value="RFN54353.1"/>
    <property type="molecule type" value="Genomic_DNA"/>
</dbReference>
<name>A0A395N3G9_9HYPO</name>
<keyword evidence="1" id="KW-0472">Membrane</keyword>
<dbReference type="Proteomes" id="UP000265631">
    <property type="component" value="Unassembled WGS sequence"/>
</dbReference>
<keyword evidence="1" id="KW-1133">Transmembrane helix</keyword>
<evidence type="ECO:0000313" key="2">
    <source>
        <dbReference type="EMBL" id="RFN54353.1"/>
    </source>
</evidence>
<protein>
    <submittedName>
        <fullName evidence="2">Uncharacterized protein</fullName>
    </submittedName>
</protein>
<feature type="transmembrane region" description="Helical" evidence="1">
    <location>
        <begin position="303"/>
        <end position="329"/>
    </location>
</feature>
<sequence>MTAKSSARIDGQALLTAIWPDVPIDPSIIQNHYSVLLEYFEDELQILRQNRDLVALSATEDICKIIQLVKPIRATTRQQMLQALRLRLPCQQDDDGKLQRSVDFTIRVWLTMGPGSLEIGRQDLLPWQDGQTLQELVYSLFKLSHGSKSRGQSGSRIDPHLTAENLVSNYGYAINWTHNLADHLAIDWKYKEITIYEHKIHLCNHLRFPESAILPEDIAGEAIDTLNLLFPFQDDTTKRFLDKEKKLFYGLGFCNRPRNLDLDDYTFWRDRIENLNYILRQPAVGLHQLRLDRGGNNMLQISAFWITVVLGLVTLISIAFAVGATVYGVKQYNISLKQYELSVAEACLDPAAREKLKQFCF</sequence>
<reference evidence="2 3" key="1">
    <citation type="journal article" date="2018" name="PLoS Pathog.">
        <title>Evolution of structural diversity of trichothecenes, a family of toxins produced by plant pathogenic and entomopathogenic fungi.</title>
        <authorList>
            <person name="Proctor R.H."/>
            <person name="McCormick S.P."/>
            <person name="Kim H.S."/>
            <person name="Cardoza R.E."/>
            <person name="Stanley A.M."/>
            <person name="Lindo L."/>
            <person name="Kelly A."/>
            <person name="Brown D.W."/>
            <person name="Lee T."/>
            <person name="Vaughan M.M."/>
            <person name="Alexander N.J."/>
            <person name="Busman M."/>
            <person name="Gutierrez S."/>
        </authorList>
    </citation>
    <scope>NUCLEOTIDE SEQUENCE [LARGE SCALE GENOMIC DNA]</scope>
    <source>
        <strain evidence="2 3">NRRL 13405</strain>
    </source>
</reference>
<proteinExistence type="predicted"/>
<comment type="caution">
    <text evidence="2">The sequence shown here is derived from an EMBL/GenBank/DDBJ whole genome shotgun (WGS) entry which is preliminary data.</text>
</comment>
<keyword evidence="1" id="KW-0812">Transmembrane</keyword>
<evidence type="ECO:0000256" key="1">
    <source>
        <dbReference type="SAM" id="Phobius"/>
    </source>
</evidence>
<gene>
    <name evidence="2" type="ORF">FIE12Z_1479</name>
</gene>
<evidence type="ECO:0000313" key="3">
    <source>
        <dbReference type="Proteomes" id="UP000265631"/>
    </source>
</evidence>